<organism evidence="2 3">
    <name type="scientific">Coniochaeta hoffmannii</name>
    <dbReference type="NCBI Taxonomy" id="91930"/>
    <lineage>
        <taxon>Eukaryota</taxon>
        <taxon>Fungi</taxon>
        <taxon>Dikarya</taxon>
        <taxon>Ascomycota</taxon>
        <taxon>Pezizomycotina</taxon>
        <taxon>Sordariomycetes</taxon>
        <taxon>Sordariomycetidae</taxon>
        <taxon>Coniochaetales</taxon>
        <taxon>Coniochaetaceae</taxon>
        <taxon>Coniochaeta</taxon>
    </lineage>
</organism>
<reference evidence="2" key="1">
    <citation type="submission" date="2022-07" db="EMBL/GenBank/DDBJ databases">
        <title>Fungi with potential for degradation of polypropylene.</title>
        <authorList>
            <person name="Gostincar C."/>
        </authorList>
    </citation>
    <scope>NUCLEOTIDE SEQUENCE</scope>
    <source>
        <strain evidence="2">EXF-13287</strain>
    </source>
</reference>
<dbReference type="Pfam" id="PF13430">
    <property type="entry name" value="DUF4112"/>
    <property type="match status" value="1"/>
</dbReference>
<name>A0AA38S9Z7_9PEZI</name>
<dbReference type="EMBL" id="JANBVN010000059">
    <property type="protein sequence ID" value="KAJ9152165.1"/>
    <property type="molecule type" value="Genomic_DNA"/>
</dbReference>
<feature type="region of interest" description="Disordered" evidence="1">
    <location>
        <begin position="181"/>
        <end position="235"/>
    </location>
</feature>
<comment type="caution">
    <text evidence="2">The sequence shown here is derived from an EMBL/GenBank/DDBJ whole genome shotgun (WGS) entry which is preliminary data.</text>
</comment>
<evidence type="ECO:0000313" key="3">
    <source>
        <dbReference type="Proteomes" id="UP001174691"/>
    </source>
</evidence>
<feature type="region of interest" description="Disordered" evidence="1">
    <location>
        <begin position="29"/>
        <end position="51"/>
    </location>
</feature>
<dbReference type="AlphaFoldDB" id="A0AA38S9Z7"/>
<protein>
    <submittedName>
        <fullName evidence="2">PH domain containing protein</fullName>
    </submittedName>
</protein>
<gene>
    <name evidence="2" type="ORF">NKR19_g4627</name>
</gene>
<feature type="compositionally biased region" description="Polar residues" evidence="1">
    <location>
        <begin position="198"/>
        <end position="207"/>
    </location>
</feature>
<dbReference type="PANTHER" id="PTHR35519">
    <property type="entry name" value="MEMBRANE PROTEINS"/>
    <property type="match status" value="1"/>
</dbReference>
<sequence length="235" mass="25797">MASLIGKALAKRTLKDAAQKNINSSNPFEEQIPVYDKNGRETGKTKTRKRGFPTGLSQNDLKILKKVRKRAYRLDMSLFNCCGIRFGWSSVIGIIPVIGDFIDCFMALMVVKTCQKIDGGLPATLRARMMFNIVLDFGLGLIPLLGDIADAVFRANTRNAWLLEMYLTKKMEAERVGHVSDPELGTLNVPPGPGTALGQGTQHTTNPHDGGQQQQGVIVNQPEPARVHARQQPAT</sequence>
<proteinExistence type="predicted"/>
<dbReference type="PANTHER" id="PTHR35519:SF2">
    <property type="entry name" value="PH DOMAIN PROTEIN"/>
    <property type="match status" value="1"/>
</dbReference>
<dbReference type="Proteomes" id="UP001174691">
    <property type="component" value="Unassembled WGS sequence"/>
</dbReference>
<accession>A0AA38S9Z7</accession>
<keyword evidence="3" id="KW-1185">Reference proteome</keyword>
<evidence type="ECO:0000313" key="2">
    <source>
        <dbReference type="EMBL" id="KAJ9152165.1"/>
    </source>
</evidence>
<evidence type="ECO:0000256" key="1">
    <source>
        <dbReference type="SAM" id="MobiDB-lite"/>
    </source>
</evidence>
<dbReference type="InterPro" id="IPR025187">
    <property type="entry name" value="DUF4112"/>
</dbReference>